<dbReference type="AlphaFoldDB" id="A0A142NND2"/>
<dbReference type="Proteomes" id="UP000075950">
    <property type="component" value="Chromosome"/>
</dbReference>
<dbReference type="KEGG" id="bly:A2T55_11255"/>
<protein>
    <recommendedName>
        <fullName evidence="3">Heme peroxidase</fullName>
    </recommendedName>
</protein>
<organism evidence="1 2">
    <name type="scientific">Brevibacterium linens</name>
    <dbReference type="NCBI Taxonomy" id="1703"/>
    <lineage>
        <taxon>Bacteria</taxon>
        <taxon>Bacillati</taxon>
        <taxon>Actinomycetota</taxon>
        <taxon>Actinomycetes</taxon>
        <taxon>Micrococcales</taxon>
        <taxon>Brevibacteriaceae</taxon>
        <taxon>Brevibacterium</taxon>
    </lineage>
</organism>
<reference evidence="2" key="1">
    <citation type="submission" date="2016-03" db="EMBL/GenBank/DDBJ databases">
        <authorList>
            <person name="Ploux O."/>
        </authorList>
    </citation>
    <scope>NUCLEOTIDE SEQUENCE [LARGE SCALE GENOMIC DNA]</scope>
    <source>
        <strain evidence="2">BS258</strain>
    </source>
</reference>
<dbReference type="RefSeq" id="WP_062861899.1">
    <property type="nucleotide sequence ID" value="NZ_CP014869.1"/>
</dbReference>
<proteinExistence type="predicted"/>
<accession>A0A142NND2</accession>
<evidence type="ECO:0008006" key="3">
    <source>
        <dbReference type="Google" id="ProtNLM"/>
    </source>
</evidence>
<evidence type="ECO:0000313" key="1">
    <source>
        <dbReference type="EMBL" id="AMT94284.1"/>
    </source>
</evidence>
<name>A0A142NND2_BRELN</name>
<sequence length="227" mass="24822">MAVTAEEIKTLVEYCETHLGDPTLWKTPDGYPHSLALCIIDSIYSTGSHYSSVVNVVERYKKAGGERHGARDLAESIRGKGDARAWATTVAQNLKPAHTRPGAPLKAEIIEQAADLMVHLGIDTVPDLVDRVREKPLDNCVVRGWKPLPSQSSGVTYSYLLILAGLPSVKPDRMILRFLANALGEATELSVTRARDLMTQTAKAMDVDPRALDHIAWRAASGRELVD</sequence>
<dbReference type="EMBL" id="CP014869">
    <property type="protein sequence ID" value="AMT94284.1"/>
    <property type="molecule type" value="Genomic_DNA"/>
</dbReference>
<evidence type="ECO:0000313" key="2">
    <source>
        <dbReference type="Proteomes" id="UP000075950"/>
    </source>
</evidence>
<gene>
    <name evidence="1" type="ORF">A2T55_11255</name>
</gene>